<dbReference type="Proteomes" id="UP001211065">
    <property type="component" value="Unassembled WGS sequence"/>
</dbReference>
<dbReference type="SUPFAM" id="SSF54211">
    <property type="entry name" value="Ribosomal protein S5 domain 2-like"/>
    <property type="match status" value="1"/>
</dbReference>
<dbReference type="InterPro" id="IPR014721">
    <property type="entry name" value="Ribsml_uS5_D2-typ_fold_subgr"/>
</dbReference>
<protein>
    <recommendedName>
        <fullName evidence="7">GHMP kinase N-terminal domain-containing protein</fullName>
    </recommendedName>
</protein>
<dbReference type="InterPro" id="IPR020568">
    <property type="entry name" value="Ribosomal_Su5_D2-typ_SF"/>
</dbReference>
<dbReference type="GO" id="GO:0005524">
    <property type="term" value="F:ATP binding"/>
    <property type="evidence" value="ECO:0007669"/>
    <property type="project" value="UniProtKB-KW"/>
</dbReference>
<evidence type="ECO:0000256" key="3">
    <source>
        <dbReference type="ARBA" id="ARBA00022697"/>
    </source>
</evidence>
<dbReference type="PRINTS" id="PR00958">
    <property type="entry name" value="HOMSERKINASE"/>
</dbReference>
<keyword evidence="5" id="KW-0418">Kinase</keyword>
<keyword evidence="4" id="KW-0547">Nucleotide-binding</keyword>
<evidence type="ECO:0000256" key="6">
    <source>
        <dbReference type="ARBA" id="ARBA00022840"/>
    </source>
</evidence>
<keyword evidence="6" id="KW-0067">ATP-binding</keyword>
<evidence type="ECO:0000259" key="7">
    <source>
        <dbReference type="Pfam" id="PF00288"/>
    </source>
</evidence>
<dbReference type="Gene3D" id="3.30.70.890">
    <property type="entry name" value="GHMP kinase, C-terminal domain"/>
    <property type="match status" value="1"/>
</dbReference>
<dbReference type="EMBL" id="JADGJW010000061">
    <property type="protein sequence ID" value="KAJ3225430.1"/>
    <property type="molecule type" value="Genomic_DNA"/>
</dbReference>
<evidence type="ECO:0000256" key="4">
    <source>
        <dbReference type="ARBA" id="ARBA00022741"/>
    </source>
</evidence>
<evidence type="ECO:0000256" key="5">
    <source>
        <dbReference type="ARBA" id="ARBA00022777"/>
    </source>
</evidence>
<reference evidence="8" key="1">
    <citation type="submission" date="2020-05" db="EMBL/GenBank/DDBJ databases">
        <title>Phylogenomic resolution of chytrid fungi.</title>
        <authorList>
            <person name="Stajich J.E."/>
            <person name="Amses K."/>
            <person name="Simmons R."/>
            <person name="Seto K."/>
            <person name="Myers J."/>
            <person name="Bonds A."/>
            <person name="Quandt C.A."/>
            <person name="Barry K."/>
            <person name="Liu P."/>
            <person name="Grigoriev I."/>
            <person name="Longcore J.E."/>
            <person name="James T.Y."/>
        </authorList>
    </citation>
    <scope>NUCLEOTIDE SEQUENCE</scope>
    <source>
        <strain evidence="8">JEL0476</strain>
    </source>
</reference>
<keyword evidence="2" id="KW-0808">Transferase</keyword>
<sequence length="344" mass="36885">MVSYLIKIPSSSANIGPGFDALGIALSLYLTLKVTIPGSSGGITISCEGEGKDLVNLDPKENLITKTALQVAKAVSKTLPESISIHCKNEISLGSGLGSSGSAVVAGVCLANLALNLNLTKQQLLNFCLFIEGHPDNVSPSLLGGFISAYMREDFNFKKNDADSPTMDLLACSDKPIGRYIRLPISDSIRAVTVTPNFQLPTVLARKALPDVYPKADVIFNIQRVSVLIQALGLPDSEIKLKENSSLIFEAMRDKIHQNYRQHLIPGLPEILGLEQDSLEGLLGISISGAGPTVLALATSNFGKIGETIQNIFAKQNTSDGKRLDSIVRILDIDRNGVVIEQFE</sequence>
<evidence type="ECO:0000313" key="9">
    <source>
        <dbReference type="Proteomes" id="UP001211065"/>
    </source>
</evidence>
<comment type="caution">
    <text evidence="8">The sequence shown here is derived from an EMBL/GenBank/DDBJ whole genome shotgun (WGS) entry which is preliminary data.</text>
</comment>
<keyword evidence="3" id="KW-0791">Threonine biosynthesis</keyword>
<dbReference type="InterPro" id="IPR036554">
    <property type="entry name" value="GHMP_kinase_C_sf"/>
</dbReference>
<dbReference type="NCBIfam" id="TIGR00191">
    <property type="entry name" value="thrB"/>
    <property type="match status" value="1"/>
</dbReference>
<dbReference type="AlphaFoldDB" id="A0AAD5U9T2"/>
<dbReference type="InterPro" id="IPR006204">
    <property type="entry name" value="GHMP_kinase_N_dom"/>
</dbReference>
<dbReference type="GO" id="GO:0004413">
    <property type="term" value="F:homoserine kinase activity"/>
    <property type="evidence" value="ECO:0007669"/>
    <property type="project" value="InterPro"/>
</dbReference>
<dbReference type="HAMAP" id="MF_00384">
    <property type="entry name" value="Homoser_kinase"/>
    <property type="match status" value="1"/>
</dbReference>
<proteinExistence type="inferred from homology"/>
<name>A0AAD5U9T2_9FUNG</name>
<dbReference type="PIRSF" id="PIRSF000676">
    <property type="entry name" value="Homoser_kin"/>
    <property type="match status" value="1"/>
</dbReference>
<evidence type="ECO:0000313" key="8">
    <source>
        <dbReference type="EMBL" id="KAJ3225430.1"/>
    </source>
</evidence>
<accession>A0AAD5U9T2</accession>
<dbReference type="Gene3D" id="3.30.230.10">
    <property type="match status" value="1"/>
</dbReference>
<keyword evidence="9" id="KW-1185">Reference proteome</keyword>
<evidence type="ECO:0000256" key="2">
    <source>
        <dbReference type="ARBA" id="ARBA00022679"/>
    </source>
</evidence>
<feature type="domain" description="GHMP kinase N-terminal" evidence="7">
    <location>
        <begin position="63"/>
        <end position="145"/>
    </location>
</feature>
<dbReference type="InterPro" id="IPR000870">
    <property type="entry name" value="Homoserine_kinase"/>
</dbReference>
<keyword evidence="1" id="KW-0028">Amino-acid biosynthesis</keyword>
<dbReference type="SUPFAM" id="SSF55060">
    <property type="entry name" value="GHMP Kinase, C-terminal domain"/>
    <property type="match status" value="1"/>
</dbReference>
<gene>
    <name evidence="8" type="ORF">HK099_006801</name>
</gene>
<dbReference type="Pfam" id="PF00288">
    <property type="entry name" value="GHMP_kinases_N"/>
    <property type="match status" value="1"/>
</dbReference>
<dbReference type="PANTHER" id="PTHR20861:SF1">
    <property type="entry name" value="HOMOSERINE KINASE"/>
    <property type="match status" value="1"/>
</dbReference>
<organism evidence="8 9">
    <name type="scientific">Clydaea vesicula</name>
    <dbReference type="NCBI Taxonomy" id="447962"/>
    <lineage>
        <taxon>Eukaryota</taxon>
        <taxon>Fungi</taxon>
        <taxon>Fungi incertae sedis</taxon>
        <taxon>Chytridiomycota</taxon>
        <taxon>Chytridiomycota incertae sedis</taxon>
        <taxon>Chytridiomycetes</taxon>
        <taxon>Lobulomycetales</taxon>
        <taxon>Lobulomycetaceae</taxon>
        <taxon>Clydaea</taxon>
    </lineage>
</organism>
<evidence type="ECO:0000256" key="1">
    <source>
        <dbReference type="ARBA" id="ARBA00022605"/>
    </source>
</evidence>
<dbReference type="PANTHER" id="PTHR20861">
    <property type="entry name" value="HOMOSERINE/4-DIPHOSPHOCYTIDYL-2-C-METHYL-D-ERYTHRITOL KINASE"/>
    <property type="match status" value="1"/>
</dbReference>
<dbReference type="GO" id="GO:0009088">
    <property type="term" value="P:threonine biosynthetic process"/>
    <property type="evidence" value="ECO:0007669"/>
    <property type="project" value="UniProtKB-KW"/>
</dbReference>